<accession>A0A2P5C334</accession>
<evidence type="ECO:0000256" key="2">
    <source>
        <dbReference type="ARBA" id="ARBA00004555"/>
    </source>
</evidence>
<dbReference type="AlphaFoldDB" id="A0A2P5C334"/>
<dbReference type="FunFam" id="1.25.40.90:FF:000035">
    <property type="entry name" value="Putative clathrin assembly protein At4g40080"/>
    <property type="match status" value="1"/>
</dbReference>
<feature type="domain" description="ENTH" evidence="9">
    <location>
        <begin position="26"/>
        <end position="165"/>
    </location>
</feature>
<dbReference type="GO" id="GO:0030136">
    <property type="term" value="C:clathrin-coated vesicle"/>
    <property type="evidence" value="ECO:0007669"/>
    <property type="project" value="UniProtKB-SubCell"/>
</dbReference>
<dbReference type="GO" id="GO:0072583">
    <property type="term" value="P:clathrin-dependent endocytosis"/>
    <property type="evidence" value="ECO:0007669"/>
    <property type="project" value="InterPro"/>
</dbReference>
<evidence type="ECO:0000256" key="8">
    <source>
        <dbReference type="ARBA" id="ARBA00023329"/>
    </source>
</evidence>
<name>A0A2P5C334_TREOI</name>
<keyword evidence="4" id="KW-0254">Endocytosis</keyword>
<protein>
    <submittedName>
        <fullName evidence="10">AP180 N-terminal domain containing protein</fullName>
    </submittedName>
</protein>
<gene>
    <name evidence="10" type="ORF">TorRG33x02_299340</name>
</gene>
<dbReference type="PROSITE" id="PS50942">
    <property type="entry name" value="ENTH"/>
    <property type="match status" value="1"/>
</dbReference>
<dbReference type="InterPro" id="IPR048050">
    <property type="entry name" value="ANTH_N_plant"/>
</dbReference>
<organism evidence="10 11">
    <name type="scientific">Trema orientale</name>
    <name type="common">Charcoal tree</name>
    <name type="synonym">Celtis orientalis</name>
    <dbReference type="NCBI Taxonomy" id="63057"/>
    <lineage>
        <taxon>Eukaryota</taxon>
        <taxon>Viridiplantae</taxon>
        <taxon>Streptophyta</taxon>
        <taxon>Embryophyta</taxon>
        <taxon>Tracheophyta</taxon>
        <taxon>Spermatophyta</taxon>
        <taxon>Magnoliopsida</taxon>
        <taxon>eudicotyledons</taxon>
        <taxon>Gunneridae</taxon>
        <taxon>Pentapetalae</taxon>
        <taxon>rosids</taxon>
        <taxon>fabids</taxon>
        <taxon>Rosales</taxon>
        <taxon>Cannabaceae</taxon>
        <taxon>Trema</taxon>
    </lineage>
</organism>
<evidence type="ECO:0000256" key="6">
    <source>
        <dbReference type="ARBA" id="ARBA00023136"/>
    </source>
</evidence>
<evidence type="ECO:0000313" key="11">
    <source>
        <dbReference type="Proteomes" id="UP000237000"/>
    </source>
</evidence>
<dbReference type="SUPFAM" id="SSF48464">
    <property type="entry name" value="ENTH/VHS domain"/>
    <property type="match status" value="1"/>
</dbReference>
<evidence type="ECO:0000256" key="1">
    <source>
        <dbReference type="ARBA" id="ARBA00004132"/>
    </source>
</evidence>
<comment type="subcellular location">
    <subcellularLocation>
        <location evidence="1">Cytoplasmic vesicle</location>
        <location evidence="1">Clathrin-coated vesicle</location>
    </subcellularLocation>
    <subcellularLocation>
        <location evidence="2">Golgi apparatus</location>
    </subcellularLocation>
    <subcellularLocation>
        <location evidence="3">Membrane</location>
        <location evidence="3">Clathrin-coated pit</location>
    </subcellularLocation>
</comment>
<evidence type="ECO:0000259" key="9">
    <source>
        <dbReference type="PROSITE" id="PS50942"/>
    </source>
</evidence>
<dbReference type="GO" id="GO:0006900">
    <property type="term" value="P:vesicle budding from membrane"/>
    <property type="evidence" value="ECO:0007669"/>
    <property type="project" value="TreeGrafter"/>
</dbReference>
<dbReference type="GO" id="GO:0000149">
    <property type="term" value="F:SNARE binding"/>
    <property type="evidence" value="ECO:0007669"/>
    <property type="project" value="TreeGrafter"/>
</dbReference>
<dbReference type="GO" id="GO:0005905">
    <property type="term" value="C:clathrin-coated pit"/>
    <property type="evidence" value="ECO:0007669"/>
    <property type="project" value="UniProtKB-SubCell"/>
</dbReference>
<dbReference type="GO" id="GO:0005794">
    <property type="term" value="C:Golgi apparatus"/>
    <property type="evidence" value="ECO:0007669"/>
    <property type="project" value="UniProtKB-SubCell"/>
</dbReference>
<evidence type="ECO:0000256" key="5">
    <source>
        <dbReference type="ARBA" id="ARBA00023034"/>
    </source>
</evidence>
<dbReference type="GO" id="GO:0005545">
    <property type="term" value="F:1-phosphatidylinositol binding"/>
    <property type="evidence" value="ECO:0007669"/>
    <property type="project" value="TreeGrafter"/>
</dbReference>
<comment type="caution">
    <text evidence="10">The sequence shown here is derived from an EMBL/GenBank/DDBJ whole genome shotgun (WGS) entry which is preliminary data.</text>
</comment>
<keyword evidence="6" id="KW-0472">Membrane</keyword>
<evidence type="ECO:0000313" key="10">
    <source>
        <dbReference type="EMBL" id="PON55421.1"/>
    </source>
</evidence>
<dbReference type="PANTHER" id="PTHR22951">
    <property type="entry name" value="CLATHRIN ASSEMBLY PROTEIN"/>
    <property type="match status" value="1"/>
</dbReference>
<sequence length="362" mass="40235">MIRRRKLRSLVGILKDKASLVKATLSTNRHVSSIRVAVLRATTHDMSSPPSENRISAVLGCGGQGTRRTSCACVDALMGRLHATRSAAVALKCLLVAHSIVARGSFILKDQLSFYPSSGGQNFLNLSTFRDKSDNDTWQLSSWVRWYAAVVEQNLIVSRALGCYLCNSSSSSSDHSNKVLALLSSELLCEMDALVGYVECTREAPDPAGDHVEMRRNSLVYEVLGLVGKDYRLVQREASLRVKELGDRIKGMSSGELTRFLDGLKRLEGCKERLLSLFLRRRSDDEFWDTISEVKVKILEVVEKREQEKRLVTWVGGEDHVERKSTRFWIKPPLTERPSGTVVPVAICSGGWSRLGPTPVSV</sequence>
<dbReference type="GO" id="GO:0005546">
    <property type="term" value="F:phosphatidylinositol-4,5-bisphosphate binding"/>
    <property type="evidence" value="ECO:0007669"/>
    <property type="project" value="TreeGrafter"/>
</dbReference>
<reference evidence="11" key="1">
    <citation type="submission" date="2016-06" db="EMBL/GenBank/DDBJ databases">
        <title>Parallel loss of symbiosis genes in relatives of nitrogen-fixing non-legume Parasponia.</title>
        <authorList>
            <person name="Van Velzen R."/>
            <person name="Holmer R."/>
            <person name="Bu F."/>
            <person name="Rutten L."/>
            <person name="Van Zeijl A."/>
            <person name="Liu W."/>
            <person name="Santuari L."/>
            <person name="Cao Q."/>
            <person name="Sharma T."/>
            <person name="Shen D."/>
            <person name="Roswanjaya Y."/>
            <person name="Wardhani T."/>
            <person name="Kalhor M.S."/>
            <person name="Jansen J."/>
            <person name="Van den Hoogen J."/>
            <person name="Gungor B."/>
            <person name="Hartog M."/>
            <person name="Hontelez J."/>
            <person name="Verver J."/>
            <person name="Yang W.-C."/>
            <person name="Schijlen E."/>
            <person name="Repin R."/>
            <person name="Schilthuizen M."/>
            <person name="Schranz E."/>
            <person name="Heidstra R."/>
            <person name="Miyata K."/>
            <person name="Fedorova E."/>
            <person name="Kohlen W."/>
            <person name="Bisseling T."/>
            <person name="Smit S."/>
            <person name="Geurts R."/>
        </authorList>
    </citation>
    <scope>NUCLEOTIDE SEQUENCE [LARGE SCALE GENOMIC DNA]</scope>
    <source>
        <strain evidence="11">cv. RG33-2</strain>
    </source>
</reference>
<dbReference type="OrthoDB" id="44015at2759"/>
<dbReference type="InterPro" id="IPR008942">
    <property type="entry name" value="ENTH_VHS"/>
</dbReference>
<keyword evidence="5" id="KW-0333">Golgi apparatus</keyword>
<dbReference type="GO" id="GO:0048268">
    <property type="term" value="P:clathrin coat assembly"/>
    <property type="evidence" value="ECO:0007669"/>
    <property type="project" value="InterPro"/>
</dbReference>
<dbReference type="InParanoid" id="A0A2P5C334"/>
<evidence type="ECO:0000256" key="3">
    <source>
        <dbReference type="ARBA" id="ARBA00004600"/>
    </source>
</evidence>
<dbReference type="GO" id="GO:0032050">
    <property type="term" value="F:clathrin heavy chain binding"/>
    <property type="evidence" value="ECO:0007669"/>
    <property type="project" value="TreeGrafter"/>
</dbReference>
<dbReference type="Pfam" id="PF07651">
    <property type="entry name" value="ANTH"/>
    <property type="match status" value="1"/>
</dbReference>
<keyword evidence="8" id="KW-0968">Cytoplasmic vesicle</keyword>
<keyword evidence="11" id="KW-1185">Reference proteome</keyword>
<proteinExistence type="predicted"/>
<evidence type="ECO:0000256" key="7">
    <source>
        <dbReference type="ARBA" id="ARBA00023176"/>
    </source>
</evidence>
<dbReference type="InterPro" id="IPR013809">
    <property type="entry name" value="ENTH"/>
</dbReference>
<keyword evidence="7" id="KW-0168">Coated pit</keyword>
<dbReference type="EMBL" id="JXTC01000421">
    <property type="protein sequence ID" value="PON55421.1"/>
    <property type="molecule type" value="Genomic_DNA"/>
</dbReference>
<dbReference type="Proteomes" id="UP000237000">
    <property type="component" value="Unassembled WGS sequence"/>
</dbReference>
<evidence type="ECO:0000256" key="4">
    <source>
        <dbReference type="ARBA" id="ARBA00022583"/>
    </source>
</evidence>
<dbReference type="InterPro" id="IPR011417">
    <property type="entry name" value="ANTH_dom"/>
</dbReference>
<dbReference type="STRING" id="63057.A0A2P5C334"/>
<dbReference type="InterPro" id="IPR045192">
    <property type="entry name" value="AP180-like"/>
</dbReference>
<dbReference type="SMART" id="SM00273">
    <property type="entry name" value="ENTH"/>
    <property type="match status" value="1"/>
</dbReference>
<dbReference type="CDD" id="cd16987">
    <property type="entry name" value="ANTH_N_AP180_plant"/>
    <property type="match status" value="1"/>
</dbReference>
<dbReference type="PANTHER" id="PTHR22951:SF24">
    <property type="entry name" value="ENTH DOMAIN-CONTAINING PROTEIN"/>
    <property type="match status" value="1"/>
</dbReference>
<dbReference type="Gene3D" id="1.25.40.90">
    <property type="match status" value="1"/>
</dbReference>